<evidence type="ECO:0000256" key="1">
    <source>
        <dbReference type="SAM" id="MobiDB-lite"/>
    </source>
</evidence>
<name>A0A4D4LDG0_STRVO</name>
<dbReference type="EMBL" id="BJHW01000001">
    <property type="protein sequence ID" value="GDY56597.1"/>
    <property type="molecule type" value="Genomic_DNA"/>
</dbReference>
<keyword evidence="3" id="KW-1185">Reference proteome</keyword>
<reference evidence="2 3" key="1">
    <citation type="journal article" date="2020" name="Int. J. Syst. Evol. Microbiol.">
        <title>Reclassification of Streptomyces castelarensis and Streptomyces sporoclivatus as later heterotypic synonyms of Streptomyces antimycoticus.</title>
        <authorList>
            <person name="Komaki H."/>
            <person name="Tamura T."/>
        </authorList>
    </citation>
    <scope>NUCLEOTIDE SEQUENCE [LARGE SCALE GENOMIC DNA]</scope>
    <source>
        <strain evidence="2 3">NBRC 13459</strain>
    </source>
</reference>
<evidence type="ECO:0008006" key="4">
    <source>
        <dbReference type="Google" id="ProtNLM"/>
    </source>
</evidence>
<protein>
    <recommendedName>
        <fullName evidence="4">Phage resistance protein</fullName>
    </recommendedName>
</protein>
<feature type="compositionally biased region" description="Basic residues" evidence="1">
    <location>
        <begin position="274"/>
        <end position="292"/>
    </location>
</feature>
<dbReference type="AlphaFoldDB" id="A0A4D4LDG0"/>
<feature type="region of interest" description="Disordered" evidence="1">
    <location>
        <begin position="200"/>
        <end position="292"/>
    </location>
</feature>
<organism evidence="2 3">
    <name type="scientific">Streptomyces violaceusniger</name>
    <dbReference type="NCBI Taxonomy" id="68280"/>
    <lineage>
        <taxon>Bacteria</taxon>
        <taxon>Bacillati</taxon>
        <taxon>Actinomycetota</taxon>
        <taxon>Actinomycetes</taxon>
        <taxon>Kitasatosporales</taxon>
        <taxon>Streptomycetaceae</taxon>
        <taxon>Streptomyces</taxon>
        <taxon>Streptomyces violaceusniger group</taxon>
    </lineage>
</organism>
<comment type="caution">
    <text evidence="2">The sequence shown here is derived from an EMBL/GenBank/DDBJ whole genome shotgun (WGS) entry which is preliminary data.</text>
</comment>
<evidence type="ECO:0000313" key="3">
    <source>
        <dbReference type="Proteomes" id="UP000301309"/>
    </source>
</evidence>
<gene>
    <name evidence="2" type="ORF">SVIO_072200</name>
</gene>
<evidence type="ECO:0000313" key="2">
    <source>
        <dbReference type="EMBL" id="GDY56597.1"/>
    </source>
</evidence>
<sequence length="292" mass="31715">MPTSELFLRDVIDIKEDVHAGDFKVELSGGFTETDVRVAEYVVTDQLQEAFKRALGLVGAAVRTGSSHAAYLHGSFGAGKSHFLTVLHAVLNNHPAARRKPRLQEVIAQHDDWLRQKKFLMVPYHLVGSTDLDSALLGGYVATVRRLHPDKPTPAVYRADAAIADARRQREFLADDGKFVQWLGSGGVAVAPSGAVAGVDEEEDLDTSGLVEAPSAPAPGPGPRASSTVPSPLRRGTRFAMRWSPRCSPGRCPRTRPGRAGQGRLRAAGERALRRLPARPGPRLRRHRALPR</sequence>
<accession>A0A4D4LDG0</accession>
<dbReference type="Proteomes" id="UP000301309">
    <property type="component" value="Unassembled WGS sequence"/>
</dbReference>
<proteinExistence type="predicted"/>